<dbReference type="PANTHER" id="PTHR36558:SF1">
    <property type="entry name" value="RESTRICTION ENDONUCLEASE DOMAIN-CONTAINING PROTEIN-RELATED"/>
    <property type="match status" value="1"/>
</dbReference>
<accession>A0A1L3SRN0</accession>
<dbReference type="Pfam" id="PF05685">
    <property type="entry name" value="Uma2"/>
    <property type="match status" value="1"/>
</dbReference>
<feature type="domain" description="Putative restriction endonuclease" evidence="1">
    <location>
        <begin position="14"/>
        <end position="174"/>
    </location>
</feature>
<dbReference type="InterPro" id="IPR011335">
    <property type="entry name" value="Restrct_endonuc-II-like"/>
</dbReference>
<organism evidence="2 3">
    <name type="scientific">Aquibium oceanicum</name>
    <dbReference type="NCBI Taxonomy" id="1670800"/>
    <lineage>
        <taxon>Bacteria</taxon>
        <taxon>Pseudomonadati</taxon>
        <taxon>Pseudomonadota</taxon>
        <taxon>Alphaproteobacteria</taxon>
        <taxon>Hyphomicrobiales</taxon>
        <taxon>Phyllobacteriaceae</taxon>
        <taxon>Aquibium</taxon>
    </lineage>
</organism>
<evidence type="ECO:0000313" key="3">
    <source>
        <dbReference type="Proteomes" id="UP000182840"/>
    </source>
</evidence>
<dbReference type="KEGG" id="meso:BSQ44_12460"/>
<dbReference type="InterPro" id="IPR008538">
    <property type="entry name" value="Uma2"/>
</dbReference>
<dbReference type="STRING" id="1670800.BSQ44_12460"/>
<evidence type="ECO:0000259" key="1">
    <source>
        <dbReference type="Pfam" id="PF05685"/>
    </source>
</evidence>
<reference evidence="3" key="1">
    <citation type="submission" date="2016-11" db="EMBL/GenBank/DDBJ databases">
        <title>Mesorhizobium oceanicum sp. nov., isolated from deep seawater in South China Sea.</title>
        <authorList>
            <person name="Fu G.-Y."/>
        </authorList>
    </citation>
    <scope>NUCLEOTIDE SEQUENCE [LARGE SCALE GENOMIC DNA]</scope>
    <source>
        <strain evidence="3">B7</strain>
    </source>
</reference>
<dbReference type="InterPro" id="IPR012296">
    <property type="entry name" value="Nuclease_put_TT1808"/>
</dbReference>
<name>A0A1L3SRN0_9HYPH</name>
<protein>
    <recommendedName>
        <fullName evidence="1">Putative restriction endonuclease domain-containing protein</fullName>
    </recommendedName>
</protein>
<gene>
    <name evidence="2" type="ORF">BSQ44_12460</name>
</gene>
<dbReference type="OrthoDB" id="8452919at2"/>
<dbReference type="EMBL" id="CP018171">
    <property type="protein sequence ID" value="APH72083.1"/>
    <property type="molecule type" value="Genomic_DNA"/>
</dbReference>
<dbReference type="RefSeq" id="WP_072604579.1">
    <property type="nucleotide sequence ID" value="NZ_CP018171.1"/>
</dbReference>
<dbReference type="PANTHER" id="PTHR36558">
    <property type="entry name" value="GLR1098 PROTEIN"/>
    <property type="match status" value="1"/>
</dbReference>
<proteinExistence type="predicted"/>
<dbReference type="Proteomes" id="UP000182840">
    <property type="component" value="Chromosome"/>
</dbReference>
<evidence type="ECO:0000313" key="2">
    <source>
        <dbReference type="EMBL" id="APH72083.1"/>
    </source>
</evidence>
<sequence>MTALTKPKRIEVGAFLEWAASQDAGRYELVDGKVVAMSPERSRHVDMKMHAWEMLRNAVRDAGLPCFVKGDGMSVTIDEHNSRQPDVSIQCSAVDPEAMVLDEPLLVVEVVSPSSGRSDTGTKVAEYFRIPSIRHYLIIDPYGKLVVRMSRKEEHGAIETSILASGVALFDPPGFSIDVDQLLNA</sequence>
<dbReference type="CDD" id="cd06260">
    <property type="entry name" value="DUF820-like"/>
    <property type="match status" value="1"/>
</dbReference>
<dbReference type="AlphaFoldDB" id="A0A1L3SRN0"/>
<dbReference type="SUPFAM" id="SSF52980">
    <property type="entry name" value="Restriction endonuclease-like"/>
    <property type="match status" value="1"/>
</dbReference>
<dbReference type="Gene3D" id="3.90.1570.10">
    <property type="entry name" value="tt1808, chain A"/>
    <property type="match status" value="1"/>
</dbReference>
<keyword evidence="3" id="KW-1185">Reference proteome</keyword>